<dbReference type="SMART" id="SM00257">
    <property type="entry name" value="LysM"/>
    <property type="match status" value="1"/>
</dbReference>
<accession>A0A0P6X2G9</accession>
<dbReference type="InterPro" id="IPR014044">
    <property type="entry name" value="CAP_dom"/>
</dbReference>
<feature type="region of interest" description="Disordered" evidence="1">
    <location>
        <begin position="257"/>
        <end position="300"/>
    </location>
</feature>
<organism evidence="5 6">
    <name type="scientific">Ornatilinea apprima</name>
    <dbReference type="NCBI Taxonomy" id="1134406"/>
    <lineage>
        <taxon>Bacteria</taxon>
        <taxon>Bacillati</taxon>
        <taxon>Chloroflexota</taxon>
        <taxon>Anaerolineae</taxon>
        <taxon>Anaerolineales</taxon>
        <taxon>Anaerolineaceae</taxon>
        <taxon>Ornatilinea</taxon>
    </lineage>
</organism>
<reference evidence="5 6" key="1">
    <citation type="submission" date="2015-07" db="EMBL/GenBank/DDBJ databases">
        <title>Genome sequence of Ornatilinea apprima DSM 23815.</title>
        <authorList>
            <person name="Hemp J."/>
            <person name="Ward L.M."/>
            <person name="Pace L.A."/>
            <person name="Fischer W.W."/>
        </authorList>
    </citation>
    <scope>NUCLEOTIDE SEQUENCE [LARGE SCALE GENOMIC DNA]</scope>
    <source>
        <strain evidence="5 6">P3M-1</strain>
    </source>
</reference>
<dbReference type="InterPro" id="IPR035940">
    <property type="entry name" value="CAP_sf"/>
</dbReference>
<feature type="compositionally biased region" description="Low complexity" evidence="1">
    <location>
        <begin position="283"/>
        <end position="294"/>
    </location>
</feature>
<keyword evidence="6" id="KW-1185">Reference proteome</keyword>
<dbReference type="InterPro" id="IPR018392">
    <property type="entry name" value="LysM"/>
</dbReference>
<sequence>MHRTSHLRTIFSLLTALCLLGAFLLNTAPARAETPSPYDLIAAVNAWRASAGLPALNPDGALMAAAQAHSEYQASIGSWSHAGAGGTYEWDRAAAAGYGGGAAIKCDEAVAIASPSNGIDYVVYTLWNDYDHRDLVLLNPNYTDVGAGAVEKDGLIYYTLDACYTGSGGNYVPPSSSSASAGTPVPTRPAIVAIQTSTPNADGSVVHKVQFGQTMWGIAIEYGMKITEIAGLNNLDPTSPVIWPGDDLLIRPPATATVTPTPTVTTPPPTHTPKPTITPTPTRPTATPTLSPTPTRQPLLGGLPTFQPSNGRAMGIVMIVICGLGLAAVGIGSLRSKNG</sequence>
<dbReference type="PROSITE" id="PS51782">
    <property type="entry name" value="LYSM"/>
    <property type="match status" value="1"/>
</dbReference>
<name>A0A0P6X2G9_9CHLR</name>
<keyword evidence="2" id="KW-0812">Transmembrane</keyword>
<evidence type="ECO:0000313" key="6">
    <source>
        <dbReference type="Proteomes" id="UP000050417"/>
    </source>
</evidence>
<dbReference type="Gene3D" id="3.40.33.10">
    <property type="entry name" value="CAP"/>
    <property type="match status" value="1"/>
</dbReference>
<comment type="caution">
    <text evidence="5">The sequence shown here is derived from an EMBL/GenBank/DDBJ whole genome shotgun (WGS) entry which is preliminary data.</text>
</comment>
<keyword evidence="2" id="KW-1133">Transmembrane helix</keyword>
<evidence type="ECO:0000256" key="3">
    <source>
        <dbReference type="SAM" id="SignalP"/>
    </source>
</evidence>
<dbReference type="OrthoDB" id="9769314at2"/>
<dbReference type="Proteomes" id="UP000050417">
    <property type="component" value="Unassembled WGS sequence"/>
</dbReference>
<feature type="signal peptide" evidence="3">
    <location>
        <begin position="1"/>
        <end position="32"/>
    </location>
</feature>
<dbReference type="Pfam" id="PF01476">
    <property type="entry name" value="LysM"/>
    <property type="match status" value="1"/>
</dbReference>
<keyword evidence="2" id="KW-0472">Membrane</keyword>
<feature type="domain" description="LysM" evidence="4">
    <location>
        <begin position="205"/>
        <end position="250"/>
    </location>
</feature>
<protein>
    <recommendedName>
        <fullName evidence="4">LysM domain-containing protein</fullName>
    </recommendedName>
</protein>
<evidence type="ECO:0000313" key="5">
    <source>
        <dbReference type="EMBL" id="KPL73589.1"/>
    </source>
</evidence>
<dbReference type="SUPFAM" id="SSF55797">
    <property type="entry name" value="PR-1-like"/>
    <property type="match status" value="1"/>
</dbReference>
<feature type="chain" id="PRO_5006132788" description="LysM domain-containing protein" evidence="3">
    <location>
        <begin position="33"/>
        <end position="339"/>
    </location>
</feature>
<dbReference type="SUPFAM" id="SSF54106">
    <property type="entry name" value="LysM domain"/>
    <property type="match status" value="1"/>
</dbReference>
<dbReference type="PANTHER" id="PTHR31157">
    <property type="entry name" value="SCP DOMAIN-CONTAINING PROTEIN"/>
    <property type="match status" value="1"/>
</dbReference>
<evidence type="ECO:0000259" key="4">
    <source>
        <dbReference type="PROSITE" id="PS51782"/>
    </source>
</evidence>
<gene>
    <name evidence="5" type="ORF">ADN00_14715</name>
</gene>
<dbReference type="Gene3D" id="3.10.350.10">
    <property type="entry name" value="LysM domain"/>
    <property type="match status" value="1"/>
</dbReference>
<keyword evidence="3" id="KW-0732">Signal</keyword>
<feature type="compositionally biased region" description="Pro residues" evidence="1">
    <location>
        <begin position="265"/>
        <end position="282"/>
    </location>
</feature>
<dbReference type="CDD" id="cd05379">
    <property type="entry name" value="CAP_bacterial"/>
    <property type="match status" value="1"/>
</dbReference>
<evidence type="ECO:0000256" key="1">
    <source>
        <dbReference type="SAM" id="MobiDB-lite"/>
    </source>
</evidence>
<proteinExistence type="predicted"/>
<dbReference type="CDD" id="cd00118">
    <property type="entry name" value="LysM"/>
    <property type="match status" value="1"/>
</dbReference>
<feature type="transmembrane region" description="Helical" evidence="2">
    <location>
        <begin position="313"/>
        <end position="334"/>
    </location>
</feature>
<dbReference type="STRING" id="1134406.ADN00_14715"/>
<evidence type="ECO:0000256" key="2">
    <source>
        <dbReference type="SAM" id="Phobius"/>
    </source>
</evidence>
<dbReference type="EMBL" id="LGCL01000035">
    <property type="protein sequence ID" value="KPL73589.1"/>
    <property type="molecule type" value="Genomic_DNA"/>
</dbReference>
<dbReference type="PANTHER" id="PTHR31157:SF1">
    <property type="entry name" value="SCP DOMAIN-CONTAINING PROTEIN"/>
    <property type="match status" value="1"/>
</dbReference>
<dbReference type="InterPro" id="IPR036779">
    <property type="entry name" value="LysM_dom_sf"/>
</dbReference>
<dbReference type="RefSeq" id="WP_075063790.1">
    <property type="nucleotide sequence ID" value="NZ_LGCL01000035.1"/>
</dbReference>
<dbReference type="AlphaFoldDB" id="A0A0P6X2G9"/>
<dbReference type="Pfam" id="PF00188">
    <property type="entry name" value="CAP"/>
    <property type="match status" value="1"/>
</dbReference>